<feature type="region of interest" description="Disordered" evidence="4">
    <location>
        <begin position="127"/>
        <end position="188"/>
    </location>
</feature>
<evidence type="ECO:0000313" key="7">
    <source>
        <dbReference type="Proteomes" id="UP001307889"/>
    </source>
</evidence>
<sequence>MENYSKGKNVEEPMSILSIPIPNLPQDAIWMRVRGGSQMWKLLDPAMKAYKEKRPVVWTGEGPALGKAISCAEIMKRKFSNVHQFNHICYRRCQEFWDPKFEGMDPLVVNRDVPVIHILLSHEPINQDLPGYQRPQSSAESRESKDKRRPKVKKHLTGPKQEEMEKCGLRFDKRKTKKAKHNPAPTKD</sequence>
<evidence type="ECO:0000256" key="4">
    <source>
        <dbReference type="SAM" id="MobiDB-lite"/>
    </source>
</evidence>
<evidence type="ECO:0000313" key="6">
    <source>
        <dbReference type="EMBL" id="BES96265.1"/>
    </source>
</evidence>
<dbReference type="Proteomes" id="UP001307889">
    <property type="component" value="Chromosome 7"/>
</dbReference>
<dbReference type="PANTHER" id="PTHR13516">
    <property type="entry name" value="RIBONUCLEASE P SUBUNIT P25"/>
    <property type="match status" value="1"/>
</dbReference>
<dbReference type="Gene3D" id="3.30.110.20">
    <property type="entry name" value="Alba-like domain"/>
    <property type="match status" value="1"/>
</dbReference>
<evidence type="ECO:0000256" key="1">
    <source>
        <dbReference type="ARBA" id="ARBA00004123"/>
    </source>
</evidence>
<dbReference type="InterPro" id="IPR051958">
    <property type="entry name" value="Alba-like_NAB"/>
</dbReference>
<dbReference type="PANTHER" id="PTHR13516:SF4">
    <property type="entry name" value="FI09323P"/>
    <property type="match status" value="1"/>
</dbReference>
<gene>
    <name evidence="6" type="ORF">NTJ_09074</name>
</gene>
<accession>A0ABN7AVP9</accession>
<dbReference type="SUPFAM" id="SSF82704">
    <property type="entry name" value="AlbA-like"/>
    <property type="match status" value="1"/>
</dbReference>
<comment type="similarity">
    <text evidence="2">Belongs to the histone-like Alba family.</text>
</comment>
<dbReference type="Pfam" id="PF01918">
    <property type="entry name" value="Alba"/>
    <property type="match status" value="1"/>
</dbReference>
<dbReference type="InterPro" id="IPR036882">
    <property type="entry name" value="Alba-like_dom_sf"/>
</dbReference>
<feature type="compositionally biased region" description="Basic residues" evidence="4">
    <location>
        <begin position="147"/>
        <end position="157"/>
    </location>
</feature>
<comment type="subcellular location">
    <subcellularLocation>
        <location evidence="1">Nucleus</location>
    </subcellularLocation>
</comment>
<name>A0ABN7AVP9_9HEMI</name>
<feature type="compositionally biased region" description="Basic residues" evidence="4">
    <location>
        <begin position="172"/>
        <end position="181"/>
    </location>
</feature>
<organism evidence="6 7">
    <name type="scientific">Nesidiocoris tenuis</name>
    <dbReference type="NCBI Taxonomy" id="355587"/>
    <lineage>
        <taxon>Eukaryota</taxon>
        <taxon>Metazoa</taxon>
        <taxon>Ecdysozoa</taxon>
        <taxon>Arthropoda</taxon>
        <taxon>Hexapoda</taxon>
        <taxon>Insecta</taxon>
        <taxon>Pterygota</taxon>
        <taxon>Neoptera</taxon>
        <taxon>Paraneoptera</taxon>
        <taxon>Hemiptera</taxon>
        <taxon>Heteroptera</taxon>
        <taxon>Panheteroptera</taxon>
        <taxon>Cimicomorpha</taxon>
        <taxon>Miridae</taxon>
        <taxon>Dicyphina</taxon>
        <taxon>Nesidiocoris</taxon>
    </lineage>
</organism>
<feature type="domain" description="DNA/RNA-binding protein Alba-like" evidence="5">
    <location>
        <begin position="30"/>
        <end position="90"/>
    </location>
</feature>
<keyword evidence="7" id="KW-1185">Reference proteome</keyword>
<dbReference type="InterPro" id="IPR002775">
    <property type="entry name" value="DNA/RNA-bd_Alba-like"/>
</dbReference>
<reference evidence="6 7" key="1">
    <citation type="submission" date="2023-09" db="EMBL/GenBank/DDBJ databases">
        <title>Nesidiocoris tenuis whole genome shotgun sequence.</title>
        <authorList>
            <person name="Shibata T."/>
            <person name="Shimoda M."/>
            <person name="Kobayashi T."/>
            <person name="Uehara T."/>
        </authorList>
    </citation>
    <scope>NUCLEOTIDE SEQUENCE [LARGE SCALE GENOMIC DNA]</scope>
    <source>
        <strain evidence="6 7">Japan</strain>
    </source>
</reference>
<evidence type="ECO:0000256" key="2">
    <source>
        <dbReference type="ARBA" id="ARBA00008018"/>
    </source>
</evidence>
<feature type="compositionally biased region" description="Basic and acidic residues" evidence="4">
    <location>
        <begin position="160"/>
        <end position="171"/>
    </location>
</feature>
<dbReference type="EMBL" id="AP028915">
    <property type="protein sequence ID" value="BES96265.1"/>
    <property type="molecule type" value="Genomic_DNA"/>
</dbReference>
<evidence type="ECO:0000256" key="3">
    <source>
        <dbReference type="ARBA" id="ARBA00023242"/>
    </source>
</evidence>
<protein>
    <submittedName>
        <fullName evidence="6">Alba</fullName>
    </submittedName>
</protein>
<keyword evidence="3" id="KW-0539">Nucleus</keyword>
<proteinExistence type="inferred from homology"/>
<evidence type="ECO:0000259" key="5">
    <source>
        <dbReference type="Pfam" id="PF01918"/>
    </source>
</evidence>